<dbReference type="Proteomes" id="UP001464387">
    <property type="component" value="Unassembled WGS sequence"/>
</dbReference>
<dbReference type="InterPro" id="IPR008920">
    <property type="entry name" value="TF_FadR/GntR_C"/>
</dbReference>
<evidence type="ECO:0000256" key="1">
    <source>
        <dbReference type="ARBA" id="ARBA00023015"/>
    </source>
</evidence>
<evidence type="ECO:0000256" key="3">
    <source>
        <dbReference type="ARBA" id="ARBA00023163"/>
    </source>
</evidence>
<evidence type="ECO:0000313" key="5">
    <source>
        <dbReference type="EMBL" id="MER8935458.1"/>
    </source>
</evidence>
<name>A0ABV1YJY0_9HYPH</name>
<protein>
    <submittedName>
        <fullName evidence="5">FCD domain-containing protein</fullName>
    </submittedName>
</protein>
<dbReference type="Gene3D" id="1.20.120.530">
    <property type="entry name" value="GntR ligand-binding domain-like"/>
    <property type="match status" value="1"/>
</dbReference>
<feature type="domain" description="GntR C-terminal" evidence="4">
    <location>
        <begin position="22"/>
        <end position="111"/>
    </location>
</feature>
<evidence type="ECO:0000313" key="6">
    <source>
        <dbReference type="Proteomes" id="UP001464387"/>
    </source>
</evidence>
<keyword evidence="2" id="KW-0238">DNA-binding</keyword>
<dbReference type="EMBL" id="JAMYPJ010000032">
    <property type="protein sequence ID" value="MER8935458.1"/>
    <property type="molecule type" value="Genomic_DNA"/>
</dbReference>
<reference evidence="5 6" key="1">
    <citation type="journal article" date="2024" name="Proc. Natl. Acad. Sci. U.S.A.">
        <title>The evolutionary genomics of adaptation to stress in wild rhizobium bacteria.</title>
        <authorList>
            <person name="Kehlet-Delgado H."/>
            <person name="Montoya A.P."/>
            <person name="Jensen K.T."/>
            <person name="Wendlandt C.E."/>
            <person name="Dexheimer C."/>
            <person name="Roberts M."/>
            <person name="Torres Martinez L."/>
            <person name="Friesen M.L."/>
            <person name="Griffitts J.S."/>
            <person name="Porter S.S."/>
        </authorList>
    </citation>
    <scope>NUCLEOTIDE SEQUENCE [LARGE SCALE GENOMIC DNA]</scope>
    <source>
        <strain evidence="5 6">M0729</strain>
    </source>
</reference>
<keyword evidence="3" id="KW-0804">Transcription</keyword>
<comment type="caution">
    <text evidence="5">The sequence shown here is derived from an EMBL/GenBank/DDBJ whole genome shotgun (WGS) entry which is preliminary data.</text>
</comment>
<sequence>MTTESLRGFRVVPLSLDELRDAMSVRMMVETQALRAAIRNDDDAWATGIVSSLYALNVQAGRTGPEADIWTLEARHYAFHRALLAACKLPWTLEFASTASTRRRSATASRSFWPPRIRPAATCKPNTAP</sequence>
<proteinExistence type="predicted"/>
<keyword evidence="6" id="KW-1185">Reference proteome</keyword>
<dbReference type="RefSeq" id="WP_352657551.1">
    <property type="nucleotide sequence ID" value="NZ_JAMYMY010000006.1"/>
</dbReference>
<evidence type="ECO:0000256" key="2">
    <source>
        <dbReference type="ARBA" id="ARBA00023125"/>
    </source>
</evidence>
<keyword evidence="1" id="KW-0805">Transcription regulation</keyword>
<organism evidence="5 6">
    <name type="scientific">Mesorhizobium opportunistum</name>
    <dbReference type="NCBI Taxonomy" id="593909"/>
    <lineage>
        <taxon>Bacteria</taxon>
        <taxon>Pseudomonadati</taxon>
        <taxon>Pseudomonadota</taxon>
        <taxon>Alphaproteobacteria</taxon>
        <taxon>Hyphomicrobiales</taxon>
        <taxon>Phyllobacteriaceae</taxon>
        <taxon>Mesorhizobium</taxon>
    </lineage>
</organism>
<gene>
    <name evidence="5" type="ORF">NKI33_21170</name>
</gene>
<dbReference type="SUPFAM" id="SSF48008">
    <property type="entry name" value="GntR ligand-binding domain-like"/>
    <property type="match status" value="1"/>
</dbReference>
<accession>A0ABV1YJY0</accession>
<dbReference type="Pfam" id="PF07729">
    <property type="entry name" value="FCD"/>
    <property type="match status" value="1"/>
</dbReference>
<dbReference type="InterPro" id="IPR011711">
    <property type="entry name" value="GntR_C"/>
</dbReference>
<evidence type="ECO:0000259" key="4">
    <source>
        <dbReference type="Pfam" id="PF07729"/>
    </source>
</evidence>